<comment type="caution">
    <text evidence="1">The sequence shown here is derived from an EMBL/GenBank/DDBJ whole genome shotgun (WGS) entry which is preliminary data.</text>
</comment>
<keyword evidence="2" id="KW-1185">Reference proteome</keyword>
<dbReference type="Proteomes" id="UP000325315">
    <property type="component" value="Unassembled WGS sequence"/>
</dbReference>
<reference evidence="2" key="1">
    <citation type="journal article" date="2019" name="Plant Biotechnol. J.">
        <title>Genome sequencing of the Australian wild diploid species Gossypium australe highlights disease resistance and delayed gland morphogenesis.</title>
        <authorList>
            <person name="Cai Y."/>
            <person name="Cai X."/>
            <person name="Wang Q."/>
            <person name="Wang P."/>
            <person name="Zhang Y."/>
            <person name="Cai C."/>
            <person name="Xu Y."/>
            <person name="Wang K."/>
            <person name="Zhou Z."/>
            <person name="Wang C."/>
            <person name="Geng S."/>
            <person name="Li B."/>
            <person name="Dong Q."/>
            <person name="Hou Y."/>
            <person name="Wang H."/>
            <person name="Ai P."/>
            <person name="Liu Z."/>
            <person name="Yi F."/>
            <person name="Sun M."/>
            <person name="An G."/>
            <person name="Cheng J."/>
            <person name="Zhang Y."/>
            <person name="Shi Q."/>
            <person name="Xie Y."/>
            <person name="Shi X."/>
            <person name="Chang Y."/>
            <person name="Huang F."/>
            <person name="Chen Y."/>
            <person name="Hong S."/>
            <person name="Mi L."/>
            <person name="Sun Q."/>
            <person name="Zhang L."/>
            <person name="Zhou B."/>
            <person name="Peng R."/>
            <person name="Zhang X."/>
            <person name="Liu F."/>
        </authorList>
    </citation>
    <scope>NUCLEOTIDE SEQUENCE [LARGE SCALE GENOMIC DNA]</scope>
    <source>
        <strain evidence="2">cv. PA1801</strain>
    </source>
</reference>
<organism evidence="1 2">
    <name type="scientific">Gossypium australe</name>
    <dbReference type="NCBI Taxonomy" id="47621"/>
    <lineage>
        <taxon>Eukaryota</taxon>
        <taxon>Viridiplantae</taxon>
        <taxon>Streptophyta</taxon>
        <taxon>Embryophyta</taxon>
        <taxon>Tracheophyta</taxon>
        <taxon>Spermatophyta</taxon>
        <taxon>Magnoliopsida</taxon>
        <taxon>eudicotyledons</taxon>
        <taxon>Gunneridae</taxon>
        <taxon>Pentapetalae</taxon>
        <taxon>rosids</taxon>
        <taxon>malvids</taxon>
        <taxon>Malvales</taxon>
        <taxon>Malvaceae</taxon>
        <taxon>Malvoideae</taxon>
        <taxon>Gossypium</taxon>
    </lineage>
</organism>
<proteinExistence type="predicted"/>
<protein>
    <submittedName>
        <fullName evidence="1">Uncharacterized protein</fullName>
    </submittedName>
</protein>
<gene>
    <name evidence="1" type="ORF">EPI10_022048</name>
</gene>
<dbReference type="AlphaFoldDB" id="A0A5B6WKK4"/>
<accession>A0A5B6WKK4</accession>
<sequence length="83" mass="9601">MISSQYSCLVARHSIINTTKLLQCSYGRKGSSSYGYYDGLCGRRNCIFYLPLLLWDHEHPCNICTPPTKQSFNFIANYKRRVT</sequence>
<dbReference type="EMBL" id="SMMG02000003">
    <property type="protein sequence ID" value="KAA3481706.1"/>
    <property type="molecule type" value="Genomic_DNA"/>
</dbReference>
<evidence type="ECO:0000313" key="2">
    <source>
        <dbReference type="Proteomes" id="UP000325315"/>
    </source>
</evidence>
<name>A0A5B6WKK4_9ROSI</name>
<evidence type="ECO:0000313" key="1">
    <source>
        <dbReference type="EMBL" id="KAA3481706.1"/>
    </source>
</evidence>